<keyword evidence="2" id="KW-1185">Reference proteome</keyword>
<comment type="caution">
    <text evidence="1">The sequence shown here is derived from an EMBL/GenBank/DDBJ whole genome shotgun (WGS) entry which is preliminary data.</text>
</comment>
<evidence type="ECO:0000313" key="1">
    <source>
        <dbReference type="EMBL" id="GIZ01430.1"/>
    </source>
</evidence>
<dbReference type="Proteomes" id="UP001054945">
    <property type="component" value="Unassembled WGS sequence"/>
</dbReference>
<gene>
    <name evidence="1" type="ORF">CEXT_132021</name>
</gene>
<name>A0AAV4Y4N6_CAEEX</name>
<organism evidence="1 2">
    <name type="scientific">Caerostris extrusa</name>
    <name type="common">Bark spider</name>
    <name type="synonym">Caerostris bankana</name>
    <dbReference type="NCBI Taxonomy" id="172846"/>
    <lineage>
        <taxon>Eukaryota</taxon>
        <taxon>Metazoa</taxon>
        <taxon>Ecdysozoa</taxon>
        <taxon>Arthropoda</taxon>
        <taxon>Chelicerata</taxon>
        <taxon>Arachnida</taxon>
        <taxon>Araneae</taxon>
        <taxon>Araneomorphae</taxon>
        <taxon>Entelegynae</taxon>
        <taxon>Araneoidea</taxon>
        <taxon>Araneidae</taxon>
        <taxon>Caerostris</taxon>
    </lineage>
</organism>
<proteinExistence type="predicted"/>
<accession>A0AAV4Y4N6</accession>
<dbReference type="EMBL" id="BPLR01018666">
    <property type="protein sequence ID" value="GIZ01430.1"/>
    <property type="molecule type" value="Genomic_DNA"/>
</dbReference>
<sequence length="73" mass="7892">MEARAKGLSISPLPGYSINSNYRREPGVPVLICKYLYILIADSSTPEGSALFVVVVVAADRFDCGTALFLELI</sequence>
<protein>
    <submittedName>
        <fullName evidence="1">Uncharacterized protein</fullName>
    </submittedName>
</protein>
<dbReference type="AlphaFoldDB" id="A0AAV4Y4N6"/>
<reference evidence="1 2" key="1">
    <citation type="submission" date="2021-06" db="EMBL/GenBank/DDBJ databases">
        <title>Caerostris extrusa draft genome.</title>
        <authorList>
            <person name="Kono N."/>
            <person name="Arakawa K."/>
        </authorList>
    </citation>
    <scope>NUCLEOTIDE SEQUENCE [LARGE SCALE GENOMIC DNA]</scope>
</reference>
<evidence type="ECO:0000313" key="2">
    <source>
        <dbReference type="Proteomes" id="UP001054945"/>
    </source>
</evidence>